<feature type="transmembrane region" description="Helical" evidence="1">
    <location>
        <begin position="21"/>
        <end position="43"/>
    </location>
</feature>
<reference evidence="2 3" key="1">
    <citation type="submission" date="2020-04" db="EMBL/GenBank/DDBJ databases">
        <authorList>
            <person name="Hitch T.C.A."/>
            <person name="Wylensek D."/>
            <person name="Clavel T."/>
        </authorList>
    </citation>
    <scope>NUCLEOTIDE SEQUENCE [LARGE SCALE GENOMIC DNA]</scope>
    <source>
        <strain evidence="2 3">BSM-130-P53-3C</strain>
    </source>
</reference>
<keyword evidence="1" id="KW-0472">Membrane</keyword>
<protein>
    <submittedName>
        <fullName evidence="2">Uncharacterized protein</fullName>
    </submittedName>
</protein>
<organism evidence="2 3">
    <name type="scientific">Bifidobacterium thermophilum</name>
    <dbReference type="NCBI Taxonomy" id="33905"/>
    <lineage>
        <taxon>Bacteria</taxon>
        <taxon>Bacillati</taxon>
        <taxon>Actinomycetota</taxon>
        <taxon>Actinomycetes</taxon>
        <taxon>Bifidobacteriales</taxon>
        <taxon>Bifidobacteriaceae</taxon>
        <taxon>Bifidobacterium</taxon>
    </lineage>
</organism>
<proteinExistence type="predicted"/>
<dbReference type="Proteomes" id="UP000588369">
    <property type="component" value="Unassembled WGS sequence"/>
</dbReference>
<gene>
    <name evidence="2" type="ORF">HF844_03810</name>
</gene>
<accession>A0A7X9NSM1</accession>
<evidence type="ECO:0000256" key="1">
    <source>
        <dbReference type="SAM" id="Phobius"/>
    </source>
</evidence>
<comment type="caution">
    <text evidence="2">The sequence shown here is derived from an EMBL/GenBank/DDBJ whole genome shotgun (WGS) entry which is preliminary data.</text>
</comment>
<name>A0A7X9NSM1_9BIFI</name>
<dbReference type="EMBL" id="JABAGI010000003">
    <property type="protein sequence ID" value="NME61932.1"/>
    <property type="molecule type" value="Genomic_DNA"/>
</dbReference>
<sequence>MSPEQRDNEKRRFTGDRSSSAWGGAIALVFLLLLPIEIIGRIAGWF</sequence>
<evidence type="ECO:0000313" key="2">
    <source>
        <dbReference type="EMBL" id="NME61932.1"/>
    </source>
</evidence>
<dbReference type="RefSeq" id="WP_168984030.1">
    <property type="nucleotide sequence ID" value="NZ_JABAGI010000003.1"/>
</dbReference>
<keyword evidence="1" id="KW-0812">Transmembrane</keyword>
<keyword evidence="1" id="KW-1133">Transmembrane helix</keyword>
<evidence type="ECO:0000313" key="3">
    <source>
        <dbReference type="Proteomes" id="UP000588369"/>
    </source>
</evidence>
<dbReference type="AlphaFoldDB" id="A0A7X9NSM1"/>